<organism evidence="1 2">
    <name type="scientific">Eretmocerus hayati</name>
    <dbReference type="NCBI Taxonomy" id="131215"/>
    <lineage>
        <taxon>Eukaryota</taxon>
        <taxon>Metazoa</taxon>
        <taxon>Ecdysozoa</taxon>
        <taxon>Arthropoda</taxon>
        <taxon>Hexapoda</taxon>
        <taxon>Insecta</taxon>
        <taxon>Pterygota</taxon>
        <taxon>Neoptera</taxon>
        <taxon>Endopterygota</taxon>
        <taxon>Hymenoptera</taxon>
        <taxon>Apocrita</taxon>
        <taxon>Proctotrupomorpha</taxon>
        <taxon>Chalcidoidea</taxon>
        <taxon>Aphelinidae</taxon>
        <taxon>Aphelininae</taxon>
        <taxon>Eretmocerus</taxon>
    </lineage>
</organism>
<dbReference type="Proteomes" id="UP001239111">
    <property type="component" value="Chromosome 2"/>
</dbReference>
<gene>
    <name evidence="1" type="ORF">QAD02_011355</name>
</gene>
<proteinExistence type="predicted"/>
<accession>A0ACC2NWX1</accession>
<comment type="caution">
    <text evidence="1">The sequence shown here is derived from an EMBL/GenBank/DDBJ whole genome shotgun (WGS) entry which is preliminary data.</text>
</comment>
<evidence type="ECO:0000313" key="1">
    <source>
        <dbReference type="EMBL" id="KAJ8675569.1"/>
    </source>
</evidence>
<sequence length="311" mass="34939">MDDLNCIWNYGDGVVSEADFTNYKRFFTLPYADLNEAWLAACAGESLSALIGLGMFTNILGKTYTFKDFKKLTKNGTAILVGALLLKFSIIILSSCPVINLRGPNDEEDLKNIVGEDRYSTNISIATSHLLVGCVPNVANSYAHGNKFITYAIQPIKAGDKLITNVKSKSIWRLVKKSERQSYHKEFYGSSCTCLACVEDWSGYFDKSNYENLQISESVKPQIVKLWAKMNSIIMEWKDISDDPSFPDMKILNQIIDFVTEVCKQVSMPSTISICSVKLLMEVFGVFHDPLEIYAVKKGDLLKKSSKYFLL</sequence>
<evidence type="ECO:0000313" key="2">
    <source>
        <dbReference type="Proteomes" id="UP001239111"/>
    </source>
</evidence>
<dbReference type="EMBL" id="CM056742">
    <property type="protein sequence ID" value="KAJ8675569.1"/>
    <property type="molecule type" value="Genomic_DNA"/>
</dbReference>
<reference evidence="1" key="1">
    <citation type="submission" date="2023-04" db="EMBL/GenBank/DDBJ databases">
        <title>A chromosome-level genome assembly of the parasitoid wasp Eretmocerus hayati.</title>
        <authorList>
            <person name="Zhong Y."/>
            <person name="Liu S."/>
            <person name="Liu Y."/>
        </authorList>
    </citation>
    <scope>NUCLEOTIDE SEQUENCE</scope>
    <source>
        <strain evidence="1">ZJU_SS_LIU_2023</strain>
    </source>
</reference>
<protein>
    <submittedName>
        <fullName evidence="1">Uncharacterized protein</fullName>
    </submittedName>
</protein>
<keyword evidence="2" id="KW-1185">Reference proteome</keyword>
<name>A0ACC2NWX1_9HYME</name>